<dbReference type="InterPro" id="IPR056146">
    <property type="entry name" value="DUF7729"/>
</dbReference>
<keyword evidence="5" id="KW-1185">Reference proteome</keyword>
<feature type="compositionally biased region" description="Low complexity" evidence="1">
    <location>
        <begin position="103"/>
        <end position="121"/>
    </location>
</feature>
<dbReference type="Pfam" id="PF24855">
    <property type="entry name" value="DUF7729"/>
    <property type="match status" value="1"/>
</dbReference>
<protein>
    <recommendedName>
        <fullName evidence="3">DUF7729 domain-containing protein</fullName>
    </recommendedName>
</protein>
<sequence length="378" mass="39858">MRSPSPTRSSFFPSSPSSASSSPSTPARHARFLNDRPPIHLARPPIPLTTAKKAAGRRLRLYALLVPLVLVALTLLSRRWQQSRPRHHAPISLFKRADDDPDSSSSSLSSSSTSTATESTTPVATGVPQAPGADDPVIVPTPFPQPFDASLSANFTTTTCRDFFITFTQSKAFRPCRSFGLLFANSRAFFQAQSNLTLMNSIMWGTCNTKLSLDTCTSTMTSLATQLKSSACTADLRAGNALALAALVGFSNYALYREAGCIVNPRSGSYCYLEALASSSPNDVYMYNLPLGVGLPTSADSGGEPSCSRCGQAVMGVMQSWAGNGSLPISKTYPDAQNRTDGRCGADYALPAVITSGAARVGAGVSVPLLVALVAALL</sequence>
<dbReference type="PANTHER" id="PTHR39460:SF1">
    <property type="entry name" value="C6 TRANSCRIPTION FACTOR"/>
    <property type="match status" value="1"/>
</dbReference>
<keyword evidence="2" id="KW-0472">Membrane</keyword>
<dbReference type="OrthoDB" id="2564812at2759"/>
<name>A0A165G6B3_EXIGL</name>
<gene>
    <name evidence="4" type="ORF">EXIGLDRAFT_617474</name>
</gene>
<evidence type="ECO:0000259" key="3">
    <source>
        <dbReference type="Pfam" id="PF24855"/>
    </source>
</evidence>
<evidence type="ECO:0000256" key="1">
    <source>
        <dbReference type="SAM" id="MobiDB-lite"/>
    </source>
</evidence>
<dbReference type="Proteomes" id="UP000077266">
    <property type="component" value="Unassembled WGS sequence"/>
</dbReference>
<organism evidence="4 5">
    <name type="scientific">Exidia glandulosa HHB12029</name>
    <dbReference type="NCBI Taxonomy" id="1314781"/>
    <lineage>
        <taxon>Eukaryota</taxon>
        <taxon>Fungi</taxon>
        <taxon>Dikarya</taxon>
        <taxon>Basidiomycota</taxon>
        <taxon>Agaricomycotina</taxon>
        <taxon>Agaricomycetes</taxon>
        <taxon>Auriculariales</taxon>
        <taxon>Exidiaceae</taxon>
        <taxon>Exidia</taxon>
    </lineage>
</organism>
<dbReference type="InParanoid" id="A0A165G6B3"/>
<keyword evidence="2" id="KW-0812">Transmembrane</keyword>
<dbReference type="AlphaFoldDB" id="A0A165G6B3"/>
<keyword evidence="2" id="KW-1133">Transmembrane helix</keyword>
<feature type="compositionally biased region" description="Low complexity" evidence="1">
    <location>
        <begin position="1"/>
        <end position="27"/>
    </location>
</feature>
<evidence type="ECO:0000256" key="2">
    <source>
        <dbReference type="SAM" id="Phobius"/>
    </source>
</evidence>
<reference evidence="4 5" key="1">
    <citation type="journal article" date="2016" name="Mol. Biol. Evol.">
        <title>Comparative Genomics of Early-Diverging Mushroom-Forming Fungi Provides Insights into the Origins of Lignocellulose Decay Capabilities.</title>
        <authorList>
            <person name="Nagy L.G."/>
            <person name="Riley R."/>
            <person name="Tritt A."/>
            <person name="Adam C."/>
            <person name="Daum C."/>
            <person name="Floudas D."/>
            <person name="Sun H."/>
            <person name="Yadav J.S."/>
            <person name="Pangilinan J."/>
            <person name="Larsson K.H."/>
            <person name="Matsuura K."/>
            <person name="Barry K."/>
            <person name="Labutti K."/>
            <person name="Kuo R."/>
            <person name="Ohm R.A."/>
            <person name="Bhattacharya S.S."/>
            <person name="Shirouzu T."/>
            <person name="Yoshinaga Y."/>
            <person name="Martin F.M."/>
            <person name="Grigoriev I.V."/>
            <person name="Hibbett D.S."/>
        </authorList>
    </citation>
    <scope>NUCLEOTIDE SEQUENCE [LARGE SCALE GENOMIC DNA]</scope>
    <source>
        <strain evidence="4 5">HHB12029</strain>
    </source>
</reference>
<dbReference type="PANTHER" id="PTHR39460">
    <property type="entry name" value="EXPRESSED PROTEIN"/>
    <property type="match status" value="1"/>
</dbReference>
<evidence type="ECO:0000313" key="5">
    <source>
        <dbReference type="Proteomes" id="UP000077266"/>
    </source>
</evidence>
<proteinExistence type="predicted"/>
<feature type="transmembrane region" description="Helical" evidence="2">
    <location>
        <begin position="61"/>
        <end position="80"/>
    </location>
</feature>
<feature type="region of interest" description="Disordered" evidence="1">
    <location>
        <begin position="91"/>
        <end position="135"/>
    </location>
</feature>
<accession>A0A165G6B3</accession>
<feature type="region of interest" description="Disordered" evidence="1">
    <location>
        <begin position="1"/>
        <end position="45"/>
    </location>
</feature>
<dbReference type="EMBL" id="KV426057">
    <property type="protein sequence ID" value="KZV90044.1"/>
    <property type="molecule type" value="Genomic_DNA"/>
</dbReference>
<evidence type="ECO:0000313" key="4">
    <source>
        <dbReference type="EMBL" id="KZV90044.1"/>
    </source>
</evidence>
<feature type="domain" description="DUF7729" evidence="3">
    <location>
        <begin position="142"/>
        <end position="349"/>
    </location>
</feature>